<dbReference type="Pfam" id="PF00899">
    <property type="entry name" value="ThiF"/>
    <property type="match status" value="1"/>
</dbReference>
<dbReference type="EMBL" id="FTNZ01000001">
    <property type="protein sequence ID" value="SIS28162.1"/>
    <property type="molecule type" value="Genomic_DNA"/>
</dbReference>
<evidence type="ECO:0000259" key="1">
    <source>
        <dbReference type="Pfam" id="PF00899"/>
    </source>
</evidence>
<name>A0A1N7HTK6_9FLAO</name>
<accession>A0A1N7HTK6</accession>
<evidence type="ECO:0000313" key="2">
    <source>
        <dbReference type="EMBL" id="AZA99151.1"/>
    </source>
</evidence>
<evidence type="ECO:0000313" key="3">
    <source>
        <dbReference type="EMBL" id="SIS28162.1"/>
    </source>
</evidence>
<dbReference type="RefSeq" id="WP_076351094.1">
    <property type="nucleotide sequence ID" value="NZ_CP033926.1"/>
</dbReference>
<dbReference type="EMBL" id="CP033926">
    <property type="protein sequence ID" value="AZA99151.1"/>
    <property type="molecule type" value="Genomic_DNA"/>
</dbReference>
<dbReference type="InterPro" id="IPR000594">
    <property type="entry name" value="ThiF_NAD_FAD-bd"/>
</dbReference>
<evidence type="ECO:0000313" key="5">
    <source>
        <dbReference type="Proteomes" id="UP000279541"/>
    </source>
</evidence>
<evidence type="ECO:0000313" key="4">
    <source>
        <dbReference type="Proteomes" id="UP000186106"/>
    </source>
</evidence>
<dbReference type="OrthoDB" id="5298642at2"/>
<dbReference type="KEGG" id="cjt:EG359_05830"/>
<dbReference type="NCBIfam" id="TIGR03736">
    <property type="entry name" value="PRTRC_ThiF"/>
    <property type="match status" value="1"/>
</dbReference>
<gene>
    <name evidence="2" type="ORF">EG359_05830</name>
    <name evidence="3" type="ORF">SAMN05421768_101193</name>
</gene>
<dbReference type="STRING" id="112234.SAMN05421768_101193"/>
<dbReference type="Proteomes" id="UP000186106">
    <property type="component" value="Unassembled WGS sequence"/>
</dbReference>
<feature type="domain" description="THIF-type NAD/FAD binding fold" evidence="1">
    <location>
        <begin position="23"/>
        <end position="259"/>
    </location>
</feature>
<dbReference type="InterPro" id="IPR035985">
    <property type="entry name" value="Ubiquitin-activating_enz"/>
</dbReference>
<dbReference type="AlphaFoldDB" id="A0A1N7HTK6"/>
<reference evidence="2 5" key="2">
    <citation type="submission" date="2018-11" db="EMBL/GenBank/DDBJ databases">
        <title>Proposal to divide the Flavobacteriaceae and reorganize its genera based on Amino Acid Identity values calculated from whole genome sequences.</title>
        <authorList>
            <person name="Nicholson A.C."/>
            <person name="Gulvik C.A."/>
            <person name="Whitney A.M."/>
            <person name="Humrighouse B.W."/>
            <person name="Bell M."/>
            <person name="Holmes B."/>
            <person name="Steigerwalt A.G."/>
            <person name="Villarma A."/>
            <person name="Sheth M."/>
            <person name="Batra D."/>
            <person name="Pryor J."/>
            <person name="Bernardet J.-F."/>
            <person name="Hugo C."/>
            <person name="Kampfer P."/>
            <person name="Newman J."/>
            <person name="McQuiston J.R."/>
        </authorList>
    </citation>
    <scope>NUCLEOTIDE SEQUENCE [LARGE SCALE GENOMIC DNA]</scope>
    <source>
        <strain evidence="2 5">DSM 16927</strain>
    </source>
</reference>
<protein>
    <submittedName>
        <fullName evidence="3">PRTRC system ThiF family protein</fullName>
    </submittedName>
</protein>
<sequence>MRTPKTNVHFLDNYLLSPTNPIRVNVIGAGGTGSKFMTALMEINHSLLELNHPGLEVYLWDDDMITSANVGRQRYAESEKGLFKSQAIINRLNRWSGTNWKAITEKFQRGEEGEIPLHAGASIYVSCVDTVGSRFTIAEILQELNDKYPNHRDKGRYWLDLGNTKYTGQAILSTIGKIEQPTSKKFKTFDSLPSIIAEYGDAMLSSEKEDNTPSCSLAEALLKQDLFINSTIAQMGASLLWNMFKTGMTENRGFFLNLKNFRTQPICVGS</sequence>
<dbReference type="SUPFAM" id="SSF69572">
    <property type="entry name" value="Activating enzymes of the ubiquitin-like proteins"/>
    <property type="match status" value="1"/>
</dbReference>
<reference evidence="3 4" key="1">
    <citation type="submission" date="2017-01" db="EMBL/GenBank/DDBJ databases">
        <authorList>
            <person name="Mah S.A."/>
            <person name="Swanson W.J."/>
            <person name="Moy G.W."/>
            <person name="Vacquier V.D."/>
        </authorList>
    </citation>
    <scope>NUCLEOTIDE SEQUENCE [LARGE SCALE GENOMIC DNA]</scope>
    <source>
        <strain evidence="3 4">DSM 16927</strain>
    </source>
</reference>
<organism evidence="3 4">
    <name type="scientific">Chryseobacterium joostei</name>
    <dbReference type="NCBI Taxonomy" id="112234"/>
    <lineage>
        <taxon>Bacteria</taxon>
        <taxon>Pseudomonadati</taxon>
        <taxon>Bacteroidota</taxon>
        <taxon>Flavobacteriia</taxon>
        <taxon>Flavobacteriales</taxon>
        <taxon>Weeksellaceae</taxon>
        <taxon>Chryseobacterium group</taxon>
        <taxon>Chryseobacterium</taxon>
    </lineage>
</organism>
<proteinExistence type="predicted"/>
<dbReference type="InterPro" id="IPR022500">
    <property type="entry name" value="PRTRC_ThiF"/>
</dbReference>
<keyword evidence="5" id="KW-1185">Reference proteome</keyword>
<dbReference type="Gene3D" id="3.40.50.720">
    <property type="entry name" value="NAD(P)-binding Rossmann-like Domain"/>
    <property type="match status" value="1"/>
</dbReference>
<dbReference type="GO" id="GO:0008641">
    <property type="term" value="F:ubiquitin-like modifier activating enzyme activity"/>
    <property type="evidence" value="ECO:0007669"/>
    <property type="project" value="InterPro"/>
</dbReference>
<dbReference type="Proteomes" id="UP000279541">
    <property type="component" value="Chromosome"/>
</dbReference>